<name>A0AA40MJM1_STAAU</name>
<organism evidence="2 3">
    <name type="scientific">Staphylococcus aureus</name>
    <dbReference type="NCBI Taxonomy" id="1280"/>
    <lineage>
        <taxon>Bacteria</taxon>
        <taxon>Bacillati</taxon>
        <taxon>Bacillota</taxon>
        <taxon>Bacilli</taxon>
        <taxon>Bacillales</taxon>
        <taxon>Staphylococcaceae</taxon>
        <taxon>Staphylococcus</taxon>
    </lineage>
</organism>
<accession>A0AA40MJM1</accession>
<sequence>HRDDGGDVEGRPAKVKQARQRDGWTGTDLREVGHAERERDHRAEHHGKQDRQSRDRGTAELAQQQHEHKRDGREADIGHAAEIRRVAVAAHRPAGGDRHQGETDGGDDDAGDQRRKEADDPREHRR</sequence>
<feature type="compositionally biased region" description="Basic and acidic residues" evidence="1">
    <location>
        <begin position="1"/>
        <end position="12"/>
    </location>
</feature>
<evidence type="ECO:0000256" key="1">
    <source>
        <dbReference type="SAM" id="MobiDB-lite"/>
    </source>
</evidence>
<evidence type="ECO:0000313" key="3">
    <source>
        <dbReference type="Proteomes" id="UP000032274"/>
    </source>
</evidence>
<dbReference type="EMBL" id="JXIG01000012">
    <property type="protein sequence ID" value="KIU01743.1"/>
    <property type="molecule type" value="Genomic_DNA"/>
</dbReference>
<feature type="non-terminal residue" evidence="2">
    <location>
        <position position="126"/>
    </location>
</feature>
<reference evidence="2 3" key="1">
    <citation type="submission" date="2015-01" db="EMBL/GenBank/DDBJ databases">
        <title>Characterization of Swiss Staphylococcus aureus strains involved in food poisoning.</title>
        <authorList>
            <person name="Crovadore J."/>
            <person name="Chablais R."/>
            <person name="Tonacini J."/>
            <person name="Schnyder B."/>
            <person name="Lefort F."/>
        </authorList>
    </citation>
    <scope>NUCLEOTIDE SEQUENCE [LARGE SCALE GENOMIC DNA]</scope>
    <source>
        <strain evidence="2 3">SA-120</strain>
    </source>
</reference>
<dbReference type="Proteomes" id="UP000032274">
    <property type="component" value="Unassembled WGS sequence"/>
</dbReference>
<evidence type="ECO:0000313" key="2">
    <source>
        <dbReference type="EMBL" id="KIU01743.1"/>
    </source>
</evidence>
<feature type="non-terminal residue" evidence="2">
    <location>
        <position position="1"/>
    </location>
</feature>
<feature type="compositionally biased region" description="Basic and acidic residues" evidence="1">
    <location>
        <begin position="65"/>
        <end position="85"/>
    </location>
</feature>
<gene>
    <name evidence="2" type="ORF">QU38_00040</name>
</gene>
<feature type="compositionally biased region" description="Basic and acidic residues" evidence="1">
    <location>
        <begin position="28"/>
        <end position="58"/>
    </location>
</feature>
<feature type="region of interest" description="Disordered" evidence="1">
    <location>
        <begin position="1"/>
        <end position="126"/>
    </location>
</feature>
<dbReference type="AlphaFoldDB" id="A0AA40MJM1"/>
<proteinExistence type="predicted"/>
<comment type="caution">
    <text evidence="2">The sequence shown here is derived from an EMBL/GenBank/DDBJ whole genome shotgun (WGS) entry which is preliminary data.</text>
</comment>
<protein>
    <submittedName>
        <fullName evidence="2">Uncharacterized protein</fullName>
    </submittedName>
</protein>
<feature type="compositionally biased region" description="Basic and acidic residues" evidence="1">
    <location>
        <begin position="111"/>
        <end position="126"/>
    </location>
</feature>